<dbReference type="AlphaFoldDB" id="A0AAF3ERE5"/>
<name>A0AAF3ERE5_9BILA</name>
<feature type="transmembrane region" description="Helical" evidence="1">
    <location>
        <begin position="183"/>
        <end position="202"/>
    </location>
</feature>
<protein>
    <submittedName>
        <fullName evidence="3">Gustatory receptor</fullName>
    </submittedName>
</protein>
<keyword evidence="1" id="KW-1133">Transmembrane helix</keyword>
<dbReference type="WBParaSite" id="MBELARI_LOCUS16458">
    <property type="protein sequence ID" value="MBELARI_LOCUS16458"/>
    <property type="gene ID" value="MBELARI_LOCUS16458"/>
</dbReference>
<evidence type="ECO:0000313" key="2">
    <source>
        <dbReference type="Proteomes" id="UP000887575"/>
    </source>
</evidence>
<proteinExistence type="predicted"/>
<feature type="transmembrane region" description="Helical" evidence="1">
    <location>
        <begin position="92"/>
        <end position="112"/>
    </location>
</feature>
<feature type="transmembrane region" description="Helical" evidence="1">
    <location>
        <begin position="146"/>
        <end position="163"/>
    </location>
</feature>
<reference evidence="3" key="1">
    <citation type="submission" date="2024-02" db="UniProtKB">
        <authorList>
            <consortium name="WormBaseParasite"/>
        </authorList>
    </citation>
    <scope>IDENTIFICATION</scope>
</reference>
<keyword evidence="1" id="KW-0472">Membrane</keyword>
<evidence type="ECO:0000256" key="1">
    <source>
        <dbReference type="SAM" id="Phobius"/>
    </source>
</evidence>
<keyword evidence="2" id="KW-1185">Reference proteome</keyword>
<organism evidence="2 3">
    <name type="scientific">Mesorhabditis belari</name>
    <dbReference type="NCBI Taxonomy" id="2138241"/>
    <lineage>
        <taxon>Eukaryota</taxon>
        <taxon>Metazoa</taxon>
        <taxon>Ecdysozoa</taxon>
        <taxon>Nematoda</taxon>
        <taxon>Chromadorea</taxon>
        <taxon>Rhabditida</taxon>
        <taxon>Rhabditina</taxon>
        <taxon>Rhabditomorpha</taxon>
        <taxon>Rhabditoidea</taxon>
        <taxon>Rhabditidae</taxon>
        <taxon>Mesorhabditinae</taxon>
        <taxon>Mesorhabditis</taxon>
    </lineage>
</organism>
<dbReference type="Proteomes" id="UP000887575">
    <property type="component" value="Unassembled WGS sequence"/>
</dbReference>
<keyword evidence="1" id="KW-0812">Transmembrane</keyword>
<evidence type="ECO:0000313" key="3">
    <source>
        <dbReference type="WBParaSite" id="MBELARI_LOCUS16458"/>
    </source>
</evidence>
<accession>A0AAF3ERE5</accession>
<feature type="transmembrane region" description="Helical" evidence="1">
    <location>
        <begin position="65"/>
        <end position="86"/>
    </location>
</feature>
<sequence length="249" mass="29495">MIPRLIRHFLEQLDFISPTTFGVLTLLNDIGTACSLQLTMCYAIERLVAMRNWEHYHQRFTTNRLTKMLMAIMMSLTSIEVLGYHVNILSSQLVFGAVYVNYSLASLFFIELHRICRRVYIRVYELKNCTVEERYRTVMNIRASRLLLFLAPYKCLTSVVLYINYCFWVDGEKPQTAIYNCYFVWYAVQIQIFFQMFLTVFAEKSLRRAFLSYFHSPSKAIVSSLGTNMSFSKEEEAKIYFDYIKRSWK</sequence>